<gene>
    <name evidence="1" type="ORF">Q604_UNBC14811G0001</name>
</gene>
<feature type="non-terminal residue" evidence="1">
    <location>
        <position position="28"/>
    </location>
</feature>
<proteinExistence type="predicted"/>
<dbReference type="AlphaFoldDB" id="W1XKK3"/>
<reference evidence="1" key="1">
    <citation type="submission" date="2013-12" db="EMBL/GenBank/DDBJ databases">
        <title>A Varibaculum cambriense genome reconstructed from a premature infant gut community with otherwise low bacterial novelty that shifts toward anaerobic metabolism during the third week of life.</title>
        <authorList>
            <person name="Brown C.T."/>
            <person name="Sharon I."/>
            <person name="Thomas B.C."/>
            <person name="Castelle C.J."/>
            <person name="Morowitz M.J."/>
            <person name="Banfield J.F."/>
        </authorList>
    </citation>
    <scope>NUCLEOTIDE SEQUENCE</scope>
</reference>
<dbReference type="EMBL" id="AZMM01014811">
    <property type="protein sequence ID" value="ETJ30676.1"/>
    <property type="molecule type" value="Genomic_DNA"/>
</dbReference>
<evidence type="ECO:0000313" key="1">
    <source>
        <dbReference type="EMBL" id="ETJ30676.1"/>
    </source>
</evidence>
<accession>W1XKK3</accession>
<organism evidence="1">
    <name type="scientific">human gut metagenome</name>
    <dbReference type="NCBI Taxonomy" id="408170"/>
    <lineage>
        <taxon>unclassified sequences</taxon>
        <taxon>metagenomes</taxon>
        <taxon>organismal metagenomes</taxon>
    </lineage>
</organism>
<comment type="caution">
    <text evidence="1">The sequence shown here is derived from an EMBL/GenBank/DDBJ whole genome shotgun (WGS) entry which is preliminary data.</text>
</comment>
<protein>
    <submittedName>
        <fullName evidence="1">Uncharacterized protein</fullName>
    </submittedName>
</protein>
<name>W1XKK3_9ZZZZ</name>
<sequence>MQEWDDAGKLYFPENGNRIYRKIYLDEY</sequence>